<sequence>MEKIDLTRDKDVLKVFKSLNTYSIRRNYRDTGTKYAFKVLDGKQVAGYQLKLACFRHIRDLMRSEENDDNFMYVYNLKKVRSILNFASICPDPDAGKPLPLMDWQKFILSMLVGWRTSVGRDDKRFTAASISIARKQGKTYLAAIILAYSFFLEANGLHNQDFLVAANTSDQTSKLYGYVSDMINSLIDNDPLFGRLAKNQEIVVQEKMIIAKKVRNRLVKVSNESGKFDGYHFTTAIYDEAGDENAGKYTSRITTGQNDVRYHQFIKISTAYEFLDTEFYNGLKRGQQAMEQDFNRDFDYELFLVWSQDSEEEVFKPETWEKSTPLIGMPDRRQSTIDSLEKLRETMMAEGKVSEFQNKSMNIYLQNSSRAYLKLKDVTDAIISDFNVKGREVYIGFDYSMMSDNTAFAFVYPYVDKNGVNKWHIEQHSFIPWNKAGSIEAKEKQDGINYRALEELGLCTITTHPEGLINPDQVYRYMLEYVDNNSLQVMLFAYDYYGATDYIKRMENNLSWEFLPLKQTTPYVMNPTKFLQTGFIEKTITRLDDKVMEKALLNAVIKEDKVGIQVDKDKATLKIDVVDAIIDALYQSMYHFEEFSEINNPSKAVERMTPQERYDWLFGENSDSGVMDDELYDWSDDDF</sequence>
<dbReference type="AlphaFoldDB" id="A0A069CX57"/>
<evidence type="ECO:0000259" key="1">
    <source>
        <dbReference type="Pfam" id="PF03354"/>
    </source>
</evidence>
<dbReference type="Gene3D" id="3.40.50.300">
    <property type="entry name" value="P-loop containing nucleotide triphosphate hydrolases"/>
    <property type="match status" value="1"/>
</dbReference>
<evidence type="ECO:0000259" key="2">
    <source>
        <dbReference type="Pfam" id="PF20441"/>
    </source>
</evidence>
<dbReference type="InterPro" id="IPR046461">
    <property type="entry name" value="TerL_ATPase"/>
</dbReference>
<dbReference type="GO" id="GO:0004519">
    <property type="term" value="F:endonuclease activity"/>
    <property type="evidence" value="ECO:0007669"/>
    <property type="project" value="InterPro"/>
</dbReference>
<accession>A0A069CX57</accession>
<keyword evidence="4" id="KW-1185">Reference proteome</keyword>
<dbReference type="PANTHER" id="PTHR41287:SF1">
    <property type="entry name" value="PROTEIN YMFN"/>
    <property type="match status" value="1"/>
</dbReference>
<dbReference type="Pfam" id="PF03354">
    <property type="entry name" value="TerL_ATPase"/>
    <property type="match status" value="1"/>
</dbReference>
<feature type="domain" description="Terminase large subunit-like ATPase" evidence="1">
    <location>
        <begin position="103"/>
        <end position="280"/>
    </location>
</feature>
<dbReference type="PANTHER" id="PTHR41287">
    <property type="match status" value="1"/>
</dbReference>
<protein>
    <submittedName>
        <fullName evidence="3">Phage terminase</fullName>
    </submittedName>
</protein>
<dbReference type="STRING" id="1329250.WOSG25_210190"/>
<dbReference type="OrthoDB" id="9760250at2"/>
<name>A0A069CX57_WEIOS</name>
<proteinExistence type="predicted"/>
<evidence type="ECO:0000313" key="4">
    <source>
        <dbReference type="Proteomes" id="UP000030643"/>
    </source>
</evidence>
<dbReference type="EMBL" id="DF820504">
    <property type="protein sequence ID" value="GAK31962.1"/>
    <property type="molecule type" value="Genomic_DNA"/>
</dbReference>
<feature type="domain" description="Terminase large subunit-like endonuclease" evidence="2">
    <location>
        <begin position="298"/>
        <end position="589"/>
    </location>
</feature>
<reference evidence="4" key="1">
    <citation type="journal article" date="2014" name="Genome Announc.">
        <title>Draft genome sequence of Weissella oryzae SG25T, isolated from fermented rice grains.</title>
        <authorList>
            <person name="Tanizawa Y."/>
            <person name="Fujisawa T."/>
            <person name="Mochizuki T."/>
            <person name="Kaminuma E."/>
            <person name="Suzuki Y."/>
            <person name="Nakamura Y."/>
            <person name="Tohno M."/>
        </authorList>
    </citation>
    <scope>NUCLEOTIDE SEQUENCE [LARGE SCALE GENOMIC DNA]</scope>
    <source>
        <strain evidence="4">DSM 25784 / JCM 18191 / LMG 30913 / SG25</strain>
    </source>
</reference>
<dbReference type="InterPro" id="IPR046462">
    <property type="entry name" value="TerL_nuclease"/>
</dbReference>
<evidence type="ECO:0000313" key="3">
    <source>
        <dbReference type="EMBL" id="GAK31962.1"/>
    </source>
</evidence>
<dbReference type="Pfam" id="PF20441">
    <property type="entry name" value="TerL_nuclease"/>
    <property type="match status" value="1"/>
</dbReference>
<dbReference type="Proteomes" id="UP000030643">
    <property type="component" value="Unassembled WGS sequence"/>
</dbReference>
<organism evidence="3 4">
    <name type="scientific">Weissella oryzae (strain DSM 25784 / JCM 18191 / LMG 30913 / SG25)</name>
    <dbReference type="NCBI Taxonomy" id="1329250"/>
    <lineage>
        <taxon>Bacteria</taxon>
        <taxon>Bacillati</taxon>
        <taxon>Bacillota</taxon>
        <taxon>Bacilli</taxon>
        <taxon>Lactobacillales</taxon>
        <taxon>Lactobacillaceae</taxon>
        <taxon>Weissella</taxon>
    </lineage>
</organism>
<dbReference type="InterPro" id="IPR005021">
    <property type="entry name" value="Terminase_largesu-like"/>
</dbReference>
<dbReference type="RefSeq" id="WP_027699862.1">
    <property type="nucleotide sequence ID" value="NZ_DF820504.1"/>
</dbReference>
<dbReference type="eggNOG" id="COG4626">
    <property type="taxonomic scope" value="Bacteria"/>
</dbReference>
<dbReference type="InterPro" id="IPR027417">
    <property type="entry name" value="P-loop_NTPase"/>
</dbReference>
<gene>
    <name evidence="3" type="ORF">WOSG25_210190</name>
</gene>